<protein>
    <recommendedName>
        <fullName evidence="11">Lipopolysaccharide heptosyltransferase 1</fullName>
        <ecNumber evidence="10">2.4.99.23</ecNumber>
    </recommendedName>
    <alternativeName>
        <fullName evidence="12">ADP-heptose:lipopolysaccharide heptosyltransferase I</fullName>
    </alternativeName>
</protein>
<keyword evidence="5" id="KW-0328">Glycosyltransferase</keyword>
<dbReference type="EC" id="2.4.99.23" evidence="10"/>
<evidence type="ECO:0000256" key="5">
    <source>
        <dbReference type="ARBA" id="ARBA00022676"/>
    </source>
</evidence>
<dbReference type="PANTHER" id="PTHR30160">
    <property type="entry name" value="TETRAACYLDISACCHARIDE 4'-KINASE-RELATED"/>
    <property type="match status" value="1"/>
</dbReference>
<keyword evidence="15" id="KW-1185">Reference proteome</keyword>
<dbReference type="Proteomes" id="UP000310016">
    <property type="component" value="Unassembled WGS sequence"/>
</dbReference>
<evidence type="ECO:0000313" key="14">
    <source>
        <dbReference type="EMBL" id="TJZ68612.1"/>
    </source>
</evidence>
<keyword evidence="8" id="KW-0472">Membrane</keyword>
<evidence type="ECO:0000256" key="8">
    <source>
        <dbReference type="ARBA" id="ARBA00023136"/>
    </source>
</evidence>
<evidence type="ECO:0000256" key="11">
    <source>
        <dbReference type="ARBA" id="ARBA00044190"/>
    </source>
</evidence>
<evidence type="ECO:0000256" key="6">
    <source>
        <dbReference type="ARBA" id="ARBA00022679"/>
    </source>
</evidence>
<dbReference type="InterPro" id="IPR051199">
    <property type="entry name" value="LPS_LOS_Heptosyltrfase"/>
</dbReference>
<dbReference type="EMBL" id="SUMF01000023">
    <property type="protein sequence ID" value="TJZ68612.1"/>
    <property type="molecule type" value="Genomic_DNA"/>
</dbReference>
<dbReference type="NCBIfam" id="TIGR02193">
    <property type="entry name" value="heptsyl_trn_I"/>
    <property type="match status" value="1"/>
</dbReference>
<dbReference type="CDD" id="cd03789">
    <property type="entry name" value="GT9_LPS_heptosyltransferase"/>
    <property type="match status" value="1"/>
</dbReference>
<evidence type="ECO:0000256" key="3">
    <source>
        <dbReference type="ARBA" id="ARBA00022475"/>
    </source>
</evidence>
<keyword evidence="3" id="KW-1003">Cell membrane</keyword>
<comment type="catalytic activity">
    <reaction evidence="13">
        <text>an alpha-Kdo-(2-&gt;4)-alpha-Kdo-(2-&gt;6)-lipid A + ADP-L-glycero-beta-D-manno-heptose = an L-alpha-D-Hep-(1-&gt;5)-[alpha-Kdo-(2-&gt;4)]-alpha-Kdo-(2-&gt;6)-lipid A + ADP + H(+)</text>
        <dbReference type="Rhea" id="RHEA:74067"/>
        <dbReference type="ChEBI" id="CHEBI:15378"/>
        <dbReference type="ChEBI" id="CHEBI:61506"/>
        <dbReference type="ChEBI" id="CHEBI:176431"/>
        <dbReference type="ChEBI" id="CHEBI:193068"/>
        <dbReference type="ChEBI" id="CHEBI:456216"/>
        <dbReference type="EC" id="2.4.99.23"/>
    </reaction>
</comment>
<dbReference type="GO" id="GO:0008713">
    <property type="term" value="F:ADP-heptose-lipopolysaccharide heptosyltransferase activity"/>
    <property type="evidence" value="ECO:0007669"/>
    <property type="project" value="TreeGrafter"/>
</dbReference>
<evidence type="ECO:0000256" key="7">
    <source>
        <dbReference type="ARBA" id="ARBA00022985"/>
    </source>
</evidence>
<evidence type="ECO:0000256" key="4">
    <source>
        <dbReference type="ARBA" id="ARBA00022519"/>
    </source>
</evidence>
<dbReference type="InterPro" id="IPR011908">
    <property type="entry name" value="LipoPS_heptosylTferase-I"/>
</dbReference>
<evidence type="ECO:0000256" key="9">
    <source>
        <dbReference type="ARBA" id="ARBA00043995"/>
    </source>
</evidence>
<dbReference type="GO" id="GO:0005886">
    <property type="term" value="C:plasma membrane"/>
    <property type="evidence" value="ECO:0007669"/>
    <property type="project" value="UniProtKB-SubCell"/>
</dbReference>
<reference evidence="14 15" key="1">
    <citation type="submission" date="2019-04" db="EMBL/GenBank/DDBJ databases">
        <title>Chitiniphilus eburnea sp. nov., a novel chitinolytic bacterium isolated from aquaculture sludge.</title>
        <authorList>
            <person name="Sheng M."/>
        </authorList>
    </citation>
    <scope>NUCLEOTIDE SEQUENCE [LARGE SCALE GENOMIC DNA]</scope>
    <source>
        <strain evidence="14 15">HX-2-15</strain>
    </source>
</reference>
<evidence type="ECO:0000256" key="1">
    <source>
        <dbReference type="ARBA" id="ARBA00004515"/>
    </source>
</evidence>
<dbReference type="SUPFAM" id="SSF53756">
    <property type="entry name" value="UDP-Glycosyltransferase/glycogen phosphorylase"/>
    <property type="match status" value="1"/>
</dbReference>
<keyword evidence="6 14" id="KW-0808">Transferase</keyword>
<organism evidence="14 15">
    <name type="scientific">Chitiniphilus eburneus</name>
    <dbReference type="NCBI Taxonomy" id="2571148"/>
    <lineage>
        <taxon>Bacteria</taxon>
        <taxon>Pseudomonadati</taxon>
        <taxon>Pseudomonadota</taxon>
        <taxon>Betaproteobacteria</taxon>
        <taxon>Neisseriales</taxon>
        <taxon>Chitinibacteraceae</taxon>
        <taxon>Chitiniphilus</taxon>
    </lineage>
</organism>
<comment type="pathway">
    <text evidence="2">Bacterial outer membrane biogenesis; LPS core biosynthesis.</text>
</comment>
<proteinExistence type="inferred from homology"/>
<dbReference type="RefSeq" id="WP_136774355.1">
    <property type="nucleotide sequence ID" value="NZ_CP156074.1"/>
</dbReference>
<evidence type="ECO:0000256" key="10">
    <source>
        <dbReference type="ARBA" id="ARBA00044041"/>
    </source>
</evidence>
<evidence type="ECO:0000256" key="12">
    <source>
        <dbReference type="ARBA" id="ARBA00044330"/>
    </source>
</evidence>
<dbReference type="GO" id="GO:0005829">
    <property type="term" value="C:cytosol"/>
    <property type="evidence" value="ECO:0007669"/>
    <property type="project" value="TreeGrafter"/>
</dbReference>
<accession>A0A4U0PMT6</accession>
<dbReference type="OrthoDB" id="9767552at2"/>
<dbReference type="PANTHER" id="PTHR30160:SF19">
    <property type="entry name" value="LIPOPOLYSACCHARIDE HEPTOSYLTRANSFERASE 1"/>
    <property type="match status" value="1"/>
</dbReference>
<dbReference type="Gene3D" id="3.40.50.2000">
    <property type="entry name" value="Glycogen Phosphorylase B"/>
    <property type="match status" value="2"/>
</dbReference>
<comment type="caution">
    <text evidence="14">The sequence shown here is derived from an EMBL/GenBank/DDBJ whole genome shotgun (WGS) entry which is preliminary data.</text>
</comment>
<dbReference type="InterPro" id="IPR002201">
    <property type="entry name" value="Glyco_trans_9"/>
</dbReference>
<keyword evidence="4" id="KW-0997">Cell inner membrane</keyword>
<dbReference type="AlphaFoldDB" id="A0A4U0PMT6"/>
<comment type="subcellular location">
    <subcellularLocation>
        <location evidence="1">Cell inner membrane</location>
        <topology evidence="1">Peripheral membrane protein</topology>
        <orientation evidence="1">Cytoplasmic side</orientation>
    </subcellularLocation>
</comment>
<sequence length="318" mass="34380">MTAPRILLVRLSSMGDVIHAMPAVTDIARALPGARIDWVVEEGFAELPALHPAVHRVIPFALRRWRRHGGALREFTAFRRALREERYDLILDVQGLVKSALVARLARGRIAGYDFSSAREGLATVFYGKHYAVPRQRHAILRVRELATAALGYPPSATLDYGLPRPDVALPWLPAGGHAVLLTATSRADKEWPERDWLELGERLAEHGLACVLPWGSPAERVRAQRLAHGIRGAVVAPRLSLTEAAALLAGAHVAVGVDTGLVHLAAAMAVPTVAIFSASDPDRTGVLASSYAVNLGTRGAAPDVDTVWRTVTTGMRR</sequence>
<dbReference type="Pfam" id="PF01075">
    <property type="entry name" value="Glyco_transf_9"/>
    <property type="match status" value="1"/>
</dbReference>
<name>A0A4U0PMT6_9NEIS</name>
<keyword evidence="7" id="KW-0448">Lipopolysaccharide biosynthesis</keyword>
<gene>
    <name evidence="14" type="primary">waaC</name>
    <name evidence="14" type="ORF">FAZ21_15510</name>
</gene>
<evidence type="ECO:0000313" key="15">
    <source>
        <dbReference type="Proteomes" id="UP000310016"/>
    </source>
</evidence>
<comment type="similarity">
    <text evidence="9">Belongs to the glycosyltransferase 9 family.</text>
</comment>
<dbReference type="GO" id="GO:0009244">
    <property type="term" value="P:lipopolysaccharide core region biosynthetic process"/>
    <property type="evidence" value="ECO:0007669"/>
    <property type="project" value="InterPro"/>
</dbReference>
<evidence type="ECO:0000256" key="13">
    <source>
        <dbReference type="ARBA" id="ARBA00049201"/>
    </source>
</evidence>
<evidence type="ECO:0000256" key="2">
    <source>
        <dbReference type="ARBA" id="ARBA00004713"/>
    </source>
</evidence>